<dbReference type="InterPro" id="IPR026906">
    <property type="entry name" value="LRR_5"/>
</dbReference>
<proteinExistence type="predicted"/>
<feature type="signal peptide" evidence="1">
    <location>
        <begin position="1"/>
        <end position="27"/>
    </location>
</feature>
<dbReference type="Gene3D" id="3.40.50.12480">
    <property type="match status" value="2"/>
</dbReference>
<dbReference type="OrthoDB" id="1081439at2"/>
<dbReference type="Gene3D" id="3.80.10.10">
    <property type="entry name" value="Ribonuclease Inhibitor"/>
    <property type="match status" value="1"/>
</dbReference>
<organism evidence="2 3">
    <name type="scientific">Tannerella forsythia</name>
    <name type="common">Bacteroides forsythus</name>
    <dbReference type="NCBI Taxonomy" id="28112"/>
    <lineage>
        <taxon>Bacteria</taxon>
        <taxon>Pseudomonadati</taxon>
        <taxon>Bacteroidota</taxon>
        <taxon>Bacteroidia</taxon>
        <taxon>Bacteroidales</taxon>
        <taxon>Tannerellaceae</taxon>
        <taxon>Tannerella</taxon>
    </lineage>
</organism>
<dbReference type="PANTHER" id="PTHR45661:SF3">
    <property type="entry name" value="IG-LIKE DOMAIN-CONTAINING PROTEIN"/>
    <property type="match status" value="1"/>
</dbReference>
<dbReference type="PANTHER" id="PTHR45661">
    <property type="entry name" value="SURFACE ANTIGEN"/>
    <property type="match status" value="1"/>
</dbReference>
<accession>A0A3P1XAE1</accession>
<name>A0A3P1XAE1_TANFO</name>
<dbReference type="Pfam" id="PF13306">
    <property type="entry name" value="LRR_5"/>
    <property type="match status" value="1"/>
</dbReference>
<evidence type="ECO:0000313" key="3">
    <source>
        <dbReference type="Proteomes" id="UP000278609"/>
    </source>
</evidence>
<dbReference type="InterPro" id="IPR032675">
    <property type="entry name" value="LRR_dom_sf"/>
</dbReference>
<evidence type="ECO:0000313" key="2">
    <source>
        <dbReference type="EMBL" id="RRD55782.1"/>
    </source>
</evidence>
<evidence type="ECO:0000256" key="1">
    <source>
        <dbReference type="SAM" id="SignalP"/>
    </source>
</evidence>
<feature type="non-terminal residue" evidence="2">
    <location>
        <position position="280"/>
    </location>
</feature>
<dbReference type="InterPro" id="IPR053139">
    <property type="entry name" value="Surface_bspA-like"/>
</dbReference>
<feature type="chain" id="PRO_5018337203" evidence="1">
    <location>
        <begin position="28"/>
        <end position="280"/>
    </location>
</feature>
<dbReference type="AlphaFoldDB" id="A0A3P1XAE1"/>
<dbReference type="EMBL" id="RQYS01000152">
    <property type="protein sequence ID" value="RRD55782.1"/>
    <property type="molecule type" value="Genomic_DNA"/>
</dbReference>
<sequence>MIMKRIKQISIWLIALAGLMTALGAAAQNSGNLTPSLQWNYHAGTQTLSITGTGAMPDYASHNDQPWKAFRGQIKIVTIGNGVTAIGSCAFSGCTALQRVNLRASLTAIGDAAFYACTALQSIALPAGVTAIGERAFNSCITLQSIALPAGLTTIGEDAFDNCVALQSIILPARVTTIGKRAFAGCKVLQSITLPKGVTTIGKYAFAGCTALQQVTVAWDKPRSVPDDTFDGVHTANVRLNVPKGKEEAYRAAPVWKEFKVGDTEPPVPGDGGKLTVSVS</sequence>
<reference evidence="2 3" key="1">
    <citation type="submission" date="2018-11" db="EMBL/GenBank/DDBJ databases">
        <title>Genomes From Bacteria Associated with the Canine Oral Cavity: a Test Case for Automated Genome-Based Taxonomic Assignment.</title>
        <authorList>
            <person name="Coil D.A."/>
            <person name="Jospin G."/>
            <person name="Darling A.E."/>
            <person name="Wallis C."/>
            <person name="Davis I.J."/>
            <person name="Harris S."/>
            <person name="Eisen J.A."/>
            <person name="Holcombe L.J."/>
            <person name="O'Flynn C."/>
        </authorList>
    </citation>
    <scope>NUCLEOTIDE SEQUENCE [LARGE SCALE GENOMIC DNA]</scope>
    <source>
        <strain evidence="2 3">OH2617_COT-023</strain>
    </source>
</reference>
<dbReference type="Proteomes" id="UP000278609">
    <property type="component" value="Unassembled WGS sequence"/>
</dbReference>
<protein>
    <submittedName>
        <fullName evidence="2">Leucine-rich repeat domain-containing protein</fullName>
    </submittedName>
</protein>
<keyword evidence="1" id="KW-0732">Signal</keyword>
<comment type="caution">
    <text evidence="2">The sequence shown here is derived from an EMBL/GenBank/DDBJ whole genome shotgun (WGS) entry which is preliminary data.</text>
</comment>
<gene>
    <name evidence="2" type="ORF">EII40_14225</name>
</gene>
<dbReference type="SUPFAM" id="SSF52058">
    <property type="entry name" value="L domain-like"/>
    <property type="match status" value="1"/>
</dbReference>